<dbReference type="AlphaFoldDB" id="A0A449BJE2"/>
<name>A0A449BJE2_9MOLU</name>
<dbReference type="InterPro" id="IPR005320">
    <property type="entry name" value="Peptidase_S51"/>
</dbReference>
<comment type="similarity">
    <text evidence="1">Belongs to the peptidase S51 family.</text>
</comment>
<dbReference type="Gene3D" id="3.40.50.880">
    <property type="match status" value="1"/>
</dbReference>
<evidence type="ECO:0000256" key="1">
    <source>
        <dbReference type="ARBA" id="ARBA00006534"/>
    </source>
</evidence>
<dbReference type="STRING" id="1408416.GCA_000702765_00917"/>
<gene>
    <name evidence="5" type="ORF">NCTC10172_00567</name>
</gene>
<accession>A0A449BJE2</accession>
<protein>
    <submittedName>
        <fullName evidence="5">Peptidase E</fullName>
    </submittedName>
</protein>
<evidence type="ECO:0000256" key="3">
    <source>
        <dbReference type="ARBA" id="ARBA00022801"/>
    </source>
</evidence>
<keyword evidence="2" id="KW-0645">Protease</keyword>
<evidence type="ECO:0000313" key="5">
    <source>
        <dbReference type="EMBL" id="VEU82550.1"/>
    </source>
</evidence>
<dbReference type="EMBL" id="LR215050">
    <property type="protein sequence ID" value="VEU82550.1"/>
    <property type="molecule type" value="Genomic_DNA"/>
</dbReference>
<evidence type="ECO:0000256" key="4">
    <source>
        <dbReference type="ARBA" id="ARBA00022825"/>
    </source>
</evidence>
<dbReference type="Pfam" id="PF03575">
    <property type="entry name" value="Peptidase_S51"/>
    <property type="match status" value="1"/>
</dbReference>
<proteinExistence type="inferred from homology"/>
<dbReference type="InterPro" id="IPR029062">
    <property type="entry name" value="Class_I_gatase-like"/>
</dbReference>
<dbReference type="GO" id="GO:0008236">
    <property type="term" value="F:serine-type peptidase activity"/>
    <property type="evidence" value="ECO:0007669"/>
    <property type="project" value="UniProtKB-KW"/>
</dbReference>
<organism evidence="5 6">
    <name type="scientific">Acholeplasma hippikon</name>
    <dbReference type="NCBI Taxonomy" id="264636"/>
    <lineage>
        <taxon>Bacteria</taxon>
        <taxon>Bacillati</taxon>
        <taxon>Mycoplasmatota</taxon>
        <taxon>Mollicutes</taxon>
        <taxon>Acholeplasmatales</taxon>
        <taxon>Acholeplasmataceae</taxon>
        <taxon>Acholeplasma</taxon>
    </lineage>
</organism>
<sequence>MMINILSSRTIYEKDHVYEKLNKYITKDKKVCVIAFSFFENNFSQATYLKDYEAPLGKWYLHIVEPFRRYGLDESNFEFILYGKDTKEEAKEKVLSSDIIFLPGGAPDLFYERLESYDLVKVLAGLDNKIVMGPSAGTMVQFNWFHISKDRDYKRFILSDGLGFIEDFGVEVHYRRRKQQKKGIRRVSHFNPRPVYVIDDEGFMILENKEIIYSYHVKKYYQDGKKIR</sequence>
<dbReference type="Proteomes" id="UP000290909">
    <property type="component" value="Chromosome"/>
</dbReference>
<dbReference type="SUPFAM" id="SSF52317">
    <property type="entry name" value="Class I glutamine amidotransferase-like"/>
    <property type="match status" value="1"/>
</dbReference>
<keyword evidence="4" id="KW-0720">Serine protease</keyword>
<keyword evidence="3" id="KW-0378">Hydrolase</keyword>
<dbReference type="GO" id="GO:0006508">
    <property type="term" value="P:proteolysis"/>
    <property type="evidence" value="ECO:0007669"/>
    <property type="project" value="UniProtKB-KW"/>
</dbReference>
<evidence type="ECO:0000313" key="6">
    <source>
        <dbReference type="Proteomes" id="UP000290909"/>
    </source>
</evidence>
<keyword evidence="6" id="KW-1185">Reference proteome</keyword>
<dbReference type="KEGG" id="ahk:NCTC10172_00567"/>
<evidence type="ECO:0000256" key="2">
    <source>
        <dbReference type="ARBA" id="ARBA00022670"/>
    </source>
</evidence>
<reference evidence="5 6" key="1">
    <citation type="submission" date="2019-01" db="EMBL/GenBank/DDBJ databases">
        <authorList>
            <consortium name="Pathogen Informatics"/>
        </authorList>
    </citation>
    <scope>NUCLEOTIDE SEQUENCE [LARGE SCALE GENOMIC DNA]</scope>
    <source>
        <strain evidence="5 6">NCTC10172</strain>
    </source>
</reference>